<accession>A0A8B8F7P9</accession>
<dbReference type="CDD" id="cd20380">
    <property type="entry name" value="Tudor_TDRD13-like"/>
    <property type="match status" value="1"/>
</dbReference>
<dbReference type="AlphaFoldDB" id="A0A8B8F7P9"/>
<gene>
    <name evidence="2" type="primary">LOC112680795</name>
</gene>
<name>A0A8B8F7P9_9HEMI</name>
<dbReference type="InterPro" id="IPR049770">
    <property type="entry name" value="OTU_Tudor"/>
</dbReference>
<organism evidence="1 2">
    <name type="scientific">Sipha flava</name>
    <name type="common">yellow sugarcane aphid</name>
    <dbReference type="NCBI Taxonomy" id="143950"/>
    <lineage>
        <taxon>Eukaryota</taxon>
        <taxon>Metazoa</taxon>
        <taxon>Ecdysozoa</taxon>
        <taxon>Arthropoda</taxon>
        <taxon>Hexapoda</taxon>
        <taxon>Insecta</taxon>
        <taxon>Pterygota</taxon>
        <taxon>Neoptera</taxon>
        <taxon>Paraneoptera</taxon>
        <taxon>Hemiptera</taxon>
        <taxon>Sternorrhyncha</taxon>
        <taxon>Aphidomorpha</taxon>
        <taxon>Aphidoidea</taxon>
        <taxon>Aphididae</taxon>
        <taxon>Sipha</taxon>
    </lineage>
</organism>
<proteinExistence type="predicted"/>
<dbReference type="Proteomes" id="UP000694846">
    <property type="component" value="Unplaced"/>
</dbReference>
<keyword evidence="2" id="KW-0808">Transferase</keyword>
<evidence type="ECO:0000313" key="1">
    <source>
        <dbReference type="Proteomes" id="UP000694846"/>
    </source>
</evidence>
<sequence length="461" mass="52723">MTVRQHLLQFSILQTKEFNHLTQLSVSKYERKITDTKLDGELLDMHIAAKLYKINIALYVDDAQPFVPLIIETPNSTKTLNICLNYEKTYDLVLIKESVVNISFCQAIVYEMLYNNVFELSGVDFAVKEMLFERNLPSSRSNDRVTLEKRATLTDMKELLELGITPFPFKVAKALTPKLYRNTEYDIWLNNKKEKFYGRWNNWEFKEGSKCMVLIGNQEYHCYIQRILGKNEPVEVYVKDLAQKMYVDYDKLKLIPVEQDIIETPLNFDQISSTIDDGNSYICQVADTCEPPVLFSNTGFIQSPAPAVHGVLPGPIFSNPCYVQPYQQQPGLPMTSLNLPNSGNVIPPWYMSTPPPILQNDFRPHKEKIVLLEPPSNLNKNCIIAPNLLTPPNFIDLPSNATGPHVQPMFSSWYNGHQPNTSCGSEQCNNGKESGATMDYNFVYQPWYGPEFDVTTDKLQQ</sequence>
<keyword evidence="1" id="KW-1185">Reference proteome</keyword>
<evidence type="ECO:0000313" key="2">
    <source>
        <dbReference type="RefSeq" id="XP_025406778.1"/>
    </source>
</evidence>
<dbReference type="RefSeq" id="XP_025406778.1">
    <property type="nucleotide sequence ID" value="XM_025550993.1"/>
</dbReference>
<dbReference type="GO" id="GO:0016740">
    <property type="term" value="F:transferase activity"/>
    <property type="evidence" value="ECO:0007669"/>
    <property type="project" value="UniProtKB-KW"/>
</dbReference>
<reference evidence="2" key="1">
    <citation type="submission" date="2025-08" db="UniProtKB">
        <authorList>
            <consortium name="RefSeq"/>
        </authorList>
    </citation>
    <scope>IDENTIFICATION</scope>
    <source>
        <tissue evidence="2">Whole body</tissue>
    </source>
</reference>
<dbReference type="GeneID" id="112680795"/>
<protein>
    <submittedName>
        <fullName evidence="2">Bifunctional UDP-N-acetylglucosamine transferase and deubiquitinase ALG13</fullName>
    </submittedName>
</protein>
<dbReference type="OrthoDB" id="10017659at2759"/>